<dbReference type="GO" id="GO:0042910">
    <property type="term" value="F:xenobiotic transmembrane transporter activity"/>
    <property type="evidence" value="ECO:0007669"/>
    <property type="project" value="InterPro"/>
</dbReference>
<keyword evidence="9 13" id="KW-1133">Transmembrane helix</keyword>
<evidence type="ECO:0000256" key="12">
    <source>
        <dbReference type="ARBA" id="ARBA00031636"/>
    </source>
</evidence>
<keyword evidence="15" id="KW-1185">Reference proteome</keyword>
<feature type="transmembrane region" description="Helical" evidence="13">
    <location>
        <begin position="323"/>
        <end position="348"/>
    </location>
</feature>
<feature type="transmembrane region" description="Helical" evidence="13">
    <location>
        <begin position="420"/>
        <end position="442"/>
    </location>
</feature>
<evidence type="ECO:0000256" key="5">
    <source>
        <dbReference type="ARBA" id="ARBA00022448"/>
    </source>
</evidence>
<dbReference type="PANTHER" id="PTHR43298:SF2">
    <property type="entry name" value="FMN_FAD EXPORTER YEEO-RELATED"/>
    <property type="match status" value="1"/>
</dbReference>
<accession>A0A0B4S2H4</accession>
<keyword evidence="10" id="KW-0406">Ion transport</keyword>
<evidence type="ECO:0000256" key="11">
    <source>
        <dbReference type="ARBA" id="ARBA00023136"/>
    </source>
</evidence>
<dbReference type="Proteomes" id="UP000031386">
    <property type="component" value="Chromosome"/>
</dbReference>
<feature type="transmembrane region" description="Helical" evidence="13">
    <location>
        <begin position="368"/>
        <end position="389"/>
    </location>
</feature>
<dbReference type="InterPro" id="IPR002528">
    <property type="entry name" value="MATE_fam"/>
</dbReference>
<organism evidence="14 15">
    <name type="scientific">Parvimonas micra</name>
    <dbReference type="NCBI Taxonomy" id="33033"/>
    <lineage>
        <taxon>Bacteria</taxon>
        <taxon>Bacillati</taxon>
        <taxon>Bacillota</taxon>
        <taxon>Tissierellia</taxon>
        <taxon>Tissierellales</taxon>
        <taxon>Peptoniphilaceae</taxon>
        <taxon>Parvimonas</taxon>
    </lineage>
</organism>
<feature type="transmembrane region" description="Helical" evidence="13">
    <location>
        <begin position="201"/>
        <end position="220"/>
    </location>
</feature>
<dbReference type="GO" id="GO:0006811">
    <property type="term" value="P:monoatomic ion transport"/>
    <property type="evidence" value="ECO:0007669"/>
    <property type="project" value="UniProtKB-KW"/>
</dbReference>
<evidence type="ECO:0000313" key="15">
    <source>
        <dbReference type="Proteomes" id="UP000031386"/>
    </source>
</evidence>
<dbReference type="InterPro" id="IPR048279">
    <property type="entry name" value="MdtK-like"/>
</dbReference>
<evidence type="ECO:0000256" key="7">
    <source>
        <dbReference type="ARBA" id="ARBA00022475"/>
    </source>
</evidence>
<dbReference type="GO" id="GO:0005886">
    <property type="term" value="C:plasma membrane"/>
    <property type="evidence" value="ECO:0007669"/>
    <property type="project" value="UniProtKB-SubCell"/>
</dbReference>
<dbReference type="STRING" id="33033.NW74_04445"/>
<comment type="function">
    <text evidence="1">Multidrug efflux pump.</text>
</comment>
<dbReference type="KEGG" id="pmic:NW74_04445"/>
<comment type="similarity">
    <text evidence="3">Belongs to the multi antimicrobial extrusion (MATE) (TC 2.A.66.1) family.</text>
</comment>
<evidence type="ECO:0000256" key="2">
    <source>
        <dbReference type="ARBA" id="ARBA00004651"/>
    </source>
</evidence>
<gene>
    <name evidence="14" type="ORF">NW74_04445</name>
</gene>
<dbReference type="PANTHER" id="PTHR43298">
    <property type="entry name" value="MULTIDRUG RESISTANCE PROTEIN NORM-RELATED"/>
    <property type="match status" value="1"/>
</dbReference>
<feature type="transmembrane region" description="Helical" evidence="13">
    <location>
        <begin position="107"/>
        <end position="129"/>
    </location>
</feature>
<dbReference type="NCBIfam" id="TIGR00797">
    <property type="entry name" value="matE"/>
    <property type="match status" value="1"/>
</dbReference>
<feature type="transmembrane region" description="Helical" evidence="13">
    <location>
        <begin position="247"/>
        <end position="267"/>
    </location>
</feature>
<dbReference type="RefSeq" id="WP_041954057.1">
    <property type="nucleotide sequence ID" value="NZ_CP009761.1"/>
</dbReference>
<dbReference type="GO" id="GO:0015297">
    <property type="term" value="F:antiporter activity"/>
    <property type="evidence" value="ECO:0007669"/>
    <property type="project" value="UniProtKB-KW"/>
</dbReference>
<dbReference type="AlphaFoldDB" id="A0A0B4S2H4"/>
<feature type="transmembrane region" description="Helical" evidence="13">
    <location>
        <begin position="141"/>
        <end position="163"/>
    </location>
</feature>
<keyword evidence="6" id="KW-0050">Antiport</keyword>
<dbReference type="OrthoDB" id="363017at2"/>
<name>A0A0B4S2H4_9FIRM</name>
<dbReference type="CDD" id="cd13138">
    <property type="entry name" value="MATE_yoeA_like"/>
    <property type="match status" value="1"/>
</dbReference>
<evidence type="ECO:0000256" key="6">
    <source>
        <dbReference type="ARBA" id="ARBA00022449"/>
    </source>
</evidence>
<sequence>MNVKFFNKSSEERRNMILSEKVLKTIIILTIPMFMMGIVQALIPITDGLFLNNKSGYVIAGAIGFSQSVIGILNAFSQGLSVAASAIIGQLYGKGDIEKTKHSSVQILVLSFGIGLLLSPLCLILSYIISRGVNEELSVHVFEYLGLYSFVLPFLFMAAIFNSIKNGTGHPEAPFFRMIILLVFKIIFNTVFLSILNLGVFGAVSASFMSYFLIGIWMYYDLFIKKSDMQLSLKNFRFDFEFIKKTMALAIPSILSYILVYIGFFLINKEVVKYGSIALNASTIASNINSIYFVLPTSVGTTVTTMISMNIGNGNSKNAKKVFYYGILFSLMIVFSIIIIFTPLNPYIVELFQKNPEITTITNKALTIYMYSVIGFGIFTVEQGVFIGLGRTKMPLLTGIMRVWLLRYIFIIFTEKYLGVYSIFWGNLFSNCMAAFIFFFFVMKVKWESAIKNL</sequence>
<feature type="transmembrane region" description="Helical" evidence="13">
    <location>
        <begin position="21"/>
        <end position="43"/>
    </location>
</feature>
<comment type="subcellular location">
    <subcellularLocation>
        <location evidence="2">Cell membrane</location>
        <topology evidence="2">Multi-pass membrane protein</topology>
    </subcellularLocation>
</comment>
<evidence type="ECO:0000256" key="8">
    <source>
        <dbReference type="ARBA" id="ARBA00022692"/>
    </source>
</evidence>
<protein>
    <recommendedName>
        <fullName evidence="4">Probable multidrug resistance protein NorM</fullName>
    </recommendedName>
    <alternativeName>
        <fullName evidence="12">Multidrug-efflux transporter</fullName>
    </alternativeName>
</protein>
<keyword evidence="11 13" id="KW-0472">Membrane</keyword>
<evidence type="ECO:0000256" key="9">
    <source>
        <dbReference type="ARBA" id="ARBA00022989"/>
    </source>
</evidence>
<keyword evidence="8 13" id="KW-0812">Transmembrane</keyword>
<feature type="transmembrane region" description="Helical" evidence="13">
    <location>
        <begin position="291"/>
        <end position="311"/>
    </location>
</feature>
<evidence type="ECO:0000256" key="3">
    <source>
        <dbReference type="ARBA" id="ARBA00010199"/>
    </source>
</evidence>
<evidence type="ECO:0000256" key="4">
    <source>
        <dbReference type="ARBA" id="ARBA00020268"/>
    </source>
</evidence>
<evidence type="ECO:0000256" key="10">
    <source>
        <dbReference type="ARBA" id="ARBA00023065"/>
    </source>
</evidence>
<feature type="transmembrane region" description="Helical" evidence="13">
    <location>
        <begin position="175"/>
        <end position="195"/>
    </location>
</feature>
<keyword evidence="5" id="KW-0813">Transport</keyword>
<dbReference type="PIRSF" id="PIRSF006603">
    <property type="entry name" value="DinF"/>
    <property type="match status" value="1"/>
</dbReference>
<evidence type="ECO:0000313" key="14">
    <source>
        <dbReference type="EMBL" id="AIZ36634.1"/>
    </source>
</evidence>
<proteinExistence type="inferred from homology"/>
<dbReference type="Pfam" id="PF01554">
    <property type="entry name" value="MatE"/>
    <property type="match status" value="2"/>
</dbReference>
<reference evidence="14 15" key="1">
    <citation type="submission" date="2014-10" db="EMBL/GenBank/DDBJ databases">
        <title>Complete genome sequence of Parvimonas micra KCOM 1535 (= ChDC B708).</title>
        <authorList>
            <person name="Kook J.-K."/>
            <person name="Park S.-N."/>
            <person name="Lim Y.K."/>
            <person name="Roh H."/>
        </authorList>
    </citation>
    <scope>NUCLEOTIDE SEQUENCE [LARGE SCALE GENOMIC DNA]</scope>
    <source>
        <strain evidence="15">KCOM 1535 / ChDC B708</strain>
    </source>
</reference>
<dbReference type="EMBL" id="CP009761">
    <property type="protein sequence ID" value="AIZ36634.1"/>
    <property type="molecule type" value="Genomic_DNA"/>
</dbReference>
<evidence type="ECO:0000256" key="1">
    <source>
        <dbReference type="ARBA" id="ARBA00003408"/>
    </source>
</evidence>
<dbReference type="InterPro" id="IPR050222">
    <property type="entry name" value="MATE_MdtK"/>
</dbReference>
<evidence type="ECO:0000256" key="13">
    <source>
        <dbReference type="SAM" id="Phobius"/>
    </source>
</evidence>
<keyword evidence="7" id="KW-1003">Cell membrane</keyword>